<reference evidence="1 2" key="1">
    <citation type="submission" date="2020-05" db="EMBL/GenBank/DDBJ databases">
        <title>Flexivirga sp. ID2601S isolated from air conditioner.</title>
        <authorList>
            <person name="Kim D.H."/>
        </authorList>
    </citation>
    <scope>NUCLEOTIDE SEQUENCE [LARGE SCALE GENOMIC DNA]</scope>
    <source>
        <strain evidence="1 2">ID2601S</strain>
    </source>
</reference>
<dbReference type="RefSeq" id="WP_171156260.1">
    <property type="nucleotide sequence ID" value="NZ_JABENB010000002.1"/>
</dbReference>
<proteinExistence type="predicted"/>
<organism evidence="1 2">
    <name type="scientific">Flexivirga aerilata</name>
    <dbReference type="NCBI Taxonomy" id="1656889"/>
    <lineage>
        <taxon>Bacteria</taxon>
        <taxon>Bacillati</taxon>
        <taxon>Actinomycetota</taxon>
        <taxon>Actinomycetes</taxon>
        <taxon>Micrococcales</taxon>
        <taxon>Dermacoccaceae</taxon>
        <taxon>Flexivirga</taxon>
    </lineage>
</organism>
<comment type="caution">
    <text evidence="1">The sequence shown here is derived from an EMBL/GenBank/DDBJ whole genome shotgun (WGS) entry which is preliminary data.</text>
</comment>
<name>A0A849AK35_9MICO</name>
<accession>A0A849AK35</accession>
<dbReference type="EMBL" id="JABENB010000002">
    <property type="protein sequence ID" value="NNG40197.1"/>
    <property type="molecule type" value="Genomic_DNA"/>
</dbReference>
<dbReference type="AlphaFoldDB" id="A0A849AK35"/>
<gene>
    <name evidence="1" type="ORF">HJ588_13070</name>
</gene>
<protein>
    <submittedName>
        <fullName evidence="1">Uncharacterized protein</fullName>
    </submittedName>
</protein>
<evidence type="ECO:0000313" key="1">
    <source>
        <dbReference type="EMBL" id="NNG40197.1"/>
    </source>
</evidence>
<dbReference type="Proteomes" id="UP000557772">
    <property type="component" value="Unassembled WGS sequence"/>
</dbReference>
<keyword evidence="2" id="KW-1185">Reference proteome</keyword>
<evidence type="ECO:0000313" key="2">
    <source>
        <dbReference type="Proteomes" id="UP000557772"/>
    </source>
</evidence>
<sequence length="316" mass="34123">MQVVVTGVRSRTHLIHLAAYLRDLLSRGERLTVTYLGGGTFLGHASVTETDVRRLLPDDPALQVRFVSGLAELAAVPGDVTYLSVGAPGIKPWIALRRADIRRRVTTVVTDEGIGTYGDWRTRRDAWRRQGVREPWTTTRALAIEGAVRGLTTTRFPMYDESRDFALHPGIAAEFRRHSGDAAPDPADGRVVFLGSPWVEIGALTPQAYLAHVDGIARRVAADGGRLVIRPHPAEDPARYAGREVIAGDLPAELDPQVVGASAVIGGASTALLNLAALHGMPATRVLTPGLEHLESELGERQRALLDRYLRPPAGG</sequence>